<dbReference type="Pfam" id="PF12000">
    <property type="entry name" value="Glyco_trans_4_3"/>
    <property type="match status" value="1"/>
</dbReference>
<feature type="domain" description="Glycosyl transferase family 4" evidence="3">
    <location>
        <begin position="24"/>
        <end position="194"/>
    </location>
</feature>
<gene>
    <name evidence="5" type="ORF">C6P61_06055</name>
    <name evidence="4" type="ORF">F5985_06625</name>
</gene>
<dbReference type="OrthoDB" id="5416057at2"/>
<keyword evidence="6" id="KW-1185">Reference proteome</keyword>
<feature type="domain" description="Glycosyl transferase family 1" evidence="2">
    <location>
        <begin position="214"/>
        <end position="390"/>
    </location>
</feature>
<dbReference type="Proteomes" id="UP000481947">
    <property type="component" value="Unassembled WGS sequence"/>
</dbReference>
<evidence type="ECO:0000256" key="1">
    <source>
        <dbReference type="ARBA" id="ARBA00022679"/>
    </source>
</evidence>
<dbReference type="GO" id="GO:0009103">
    <property type="term" value="P:lipopolysaccharide biosynthetic process"/>
    <property type="evidence" value="ECO:0007669"/>
    <property type="project" value="TreeGrafter"/>
</dbReference>
<dbReference type="RefSeq" id="WP_105729034.1">
    <property type="nucleotide sequence ID" value="NZ_PVLR01000015.1"/>
</dbReference>
<evidence type="ECO:0000259" key="2">
    <source>
        <dbReference type="Pfam" id="PF00534"/>
    </source>
</evidence>
<organism evidence="5 6">
    <name type="scientific">Malikia spinosa</name>
    <dbReference type="NCBI Taxonomy" id="86180"/>
    <lineage>
        <taxon>Bacteria</taxon>
        <taxon>Pseudomonadati</taxon>
        <taxon>Pseudomonadota</taxon>
        <taxon>Betaproteobacteria</taxon>
        <taxon>Burkholderiales</taxon>
        <taxon>Comamonadaceae</taxon>
        <taxon>Malikia</taxon>
    </lineage>
</organism>
<dbReference type="GO" id="GO:0016757">
    <property type="term" value="F:glycosyltransferase activity"/>
    <property type="evidence" value="ECO:0007669"/>
    <property type="project" value="InterPro"/>
</dbReference>
<evidence type="ECO:0000313" key="4">
    <source>
        <dbReference type="EMBL" id="MYZ51817.1"/>
    </source>
</evidence>
<evidence type="ECO:0000313" key="7">
    <source>
        <dbReference type="Proteomes" id="UP000481947"/>
    </source>
</evidence>
<reference evidence="4 7" key="2">
    <citation type="submission" date="2019-09" db="EMBL/GenBank/DDBJ databases">
        <title>Identification of Malikia spinosa a prominent benzene-, toluene-, and ethylbenzene-degrading bacterium: enrichment, isolation and whole genome sequencing.</title>
        <authorList>
            <person name="Tancsics A."/>
            <person name="Revesz F."/>
            <person name="Kriszt B."/>
        </authorList>
    </citation>
    <scope>NUCLEOTIDE SEQUENCE [LARGE SCALE GENOMIC DNA]</scope>
    <source>
        <strain evidence="4 7">AB6</strain>
    </source>
</reference>
<sequence length="415" mass="46245">MNILFVHQNFPGQFKHLAPALVRQGHRVSAMTMRQTEPGLWQGVRILPYRAQRGTTPGVHPWVQDFETKAIRGEACFRAALALQREGFEPDVIVAHPGWGESLFLKEVWPRARLGLYCEFFYQAQGADAGFDAEFASTDPAGDACRLRLKNLNNLLHFEVADAGLSPTQWQASTFPVPLRDRITVVHDGIDTAALAPRPDVSLTLNGSLRLERGGEIITFVNRQLEPYRGYHVFMRALPEILRCRPRARVMIVGGEGVSYGAAPDPVRHGGRSWRRIFADEVRPLISDADWARVHFLGNLPYQQFVPLLQLSAVHVYLTYPFVLSWSLLEAMSVGCAIVASDTAPVREAIVHGETGRLVDFFDAAGLAQQVCELLDDPAERARLGQQARAFARERYDLSTACLPRQLAWVGELAG</sequence>
<dbReference type="EMBL" id="PVLR01000015">
    <property type="protein sequence ID" value="PRD69458.1"/>
    <property type="molecule type" value="Genomic_DNA"/>
</dbReference>
<evidence type="ECO:0000313" key="5">
    <source>
        <dbReference type="EMBL" id="PRD69458.1"/>
    </source>
</evidence>
<comment type="caution">
    <text evidence="5">The sequence shown here is derived from an EMBL/GenBank/DDBJ whole genome shotgun (WGS) entry which is preliminary data.</text>
</comment>
<dbReference type="InterPro" id="IPR022623">
    <property type="entry name" value="Glyco_trans_4"/>
</dbReference>
<name>A0A2S9KG92_9BURK</name>
<proteinExistence type="predicted"/>
<dbReference type="PANTHER" id="PTHR46401">
    <property type="entry name" value="GLYCOSYLTRANSFERASE WBBK-RELATED"/>
    <property type="match status" value="1"/>
</dbReference>
<evidence type="ECO:0000313" key="6">
    <source>
        <dbReference type="Proteomes" id="UP000238326"/>
    </source>
</evidence>
<dbReference type="InterPro" id="IPR001296">
    <property type="entry name" value="Glyco_trans_1"/>
</dbReference>
<accession>A0A2S9KG92</accession>
<dbReference type="Gene3D" id="3.40.50.2000">
    <property type="entry name" value="Glycogen Phosphorylase B"/>
    <property type="match status" value="2"/>
</dbReference>
<keyword evidence="1 5" id="KW-0808">Transferase</keyword>
<dbReference type="Pfam" id="PF00534">
    <property type="entry name" value="Glycos_transf_1"/>
    <property type="match status" value="1"/>
</dbReference>
<dbReference type="Proteomes" id="UP000238326">
    <property type="component" value="Unassembled WGS sequence"/>
</dbReference>
<dbReference type="AlphaFoldDB" id="A0A2S9KG92"/>
<dbReference type="PANTHER" id="PTHR46401:SF2">
    <property type="entry name" value="GLYCOSYLTRANSFERASE WBBK-RELATED"/>
    <property type="match status" value="1"/>
</dbReference>
<evidence type="ECO:0000259" key="3">
    <source>
        <dbReference type="Pfam" id="PF12000"/>
    </source>
</evidence>
<dbReference type="SUPFAM" id="SSF53756">
    <property type="entry name" value="UDP-Glycosyltransferase/glycogen phosphorylase"/>
    <property type="match status" value="1"/>
</dbReference>
<reference evidence="5 6" key="1">
    <citation type="submission" date="2018-03" db="EMBL/GenBank/DDBJ databases">
        <title>Comparative genomics illustrates the genes involved in a hyperalkaliphilic mechanisms of Serpentinomonas isolated from highly-alkaline calcium-rich serpentinized springs.</title>
        <authorList>
            <person name="Suzuki S."/>
            <person name="Ishii S."/>
            <person name="Walworth N."/>
            <person name="Bird L."/>
            <person name="Kuenen J.G."/>
            <person name="Nealson K.H."/>
        </authorList>
    </citation>
    <scope>NUCLEOTIDE SEQUENCE [LARGE SCALE GENOMIC DNA]</scope>
    <source>
        <strain evidence="5 6">83</strain>
    </source>
</reference>
<dbReference type="EMBL" id="VYSB01000005">
    <property type="protein sequence ID" value="MYZ51817.1"/>
    <property type="molecule type" value="Genomic_DNA"/>
</dbReference>
<protein>
    <submittedName>
        <fullName evidence="5">Glycosyl transferase</fullName>
    </submittedName>
    <submittedName>
        <fullName evidence="4">Glycosyltransferase</fullName>
    </submittedName>
</protein>